<dbReference type="GO" id="GO:0016491">
    <property type="term" value="F:oxidoreductase activity"/>
    <property type="evidence" value="ECO:0007669"/>
    <property type="project" value="TreeGrafter"/>
</dbReference>
<dbReference type="Pfam" id="PF13646">
    <property type="entry name" value="HEAT_2"/>
    <property type="match status" value="2"/>
</dbReference>
<dbReference type="OrthoDB" id="7359267at2"/>
<gene>
    <name evidence="1" type="ORF">C9I28_25610</name>
</gene>
<dbReference type="SMART" id="SM00567">
    <property type="entry name" value="EZ_HEAT"/>
    <property type="match status" value="5"/>
</dbReference>
<dbReference type="Gene3D" id="1.25.10.10">
    <property type="entry name" value="Leucine-rich Repeat Variant"/>
    <property type="match status" value="1"/>
</dbReference>
<evidence type="ECO:0000313" key="2">
    <source>
        <dbReference type="Proteomes" id="UP000240505"/>
    </source>
</evidence>
<dbReference type="InterPro" id="IPR011989">
    <property type="entry name" value="ARM-like"/>
</dbReference>
<name>A0A2R4CGH1_9BURK</name>
<organism evidence="1 2">
    <name type="scientific">Pseudoduganella armeniaca</name>
    <dbReference type="NCBI Taxonomy" id="2072590"/>
    <lineage>
        <taxon>Bacteria</taxon>
        <taxon>Pseudomonadati</taxon>
        <taxon>Pseudomonadota</taxon>
        <taxon>Betaproteobacteria</taxon>
        <taxon>Burkholderiales</taxon>
        <taxon>Oxalobacteraceae</taxon>
        <taxon>Telluria group</taxon>
        <taxon>Pseudoduganella</taxon>
    </lineage>
</organism>
<evidence type="ECO:0000313" key="1">
    <source>
        <dbReference type="EMBL" id="AVR98632.1"/>
    </source>
</evidence>
<reference evidence="1 2" key="1">
    <citation type="submission" date="2018-03" db="EMBL/GenBank/DDBJ databases">
        <title>Massilia armeniaca sp. nov., isolated from desert soil.</title>
        <authorList>
            <person name="Huang H."/>
            <person name="Ren M."/>
        </authorList>
    </citation>
    <scope>NUCLEOTIDE SEQUENCE [LARGE SCALE GENOMIC DNA]</scope>
    <source>
        <strain evidence="1 2">ZMN-3</strain>
    </source>
</reference>
<keyword evidence="2" id="KW-1185">Reference proteome</keyword>
<dbReference type="KEGG" id="masz:C9I28_25610"/>
<sequence length="202" mass="21336">MPLTKPRMAAPAPQADDYPVLLAALDDNAPVTRSQAALALSDHPAAAGALLARLPREDNAVVRSAIVTALTCIGNADAVSGLARCLGGEDVWLRNAAIEALRSLPEHVAPLMGHLLTDPDRDVRILALGVLDDLRHPDAERWLLHVLECDDDVSVCGAALDILAQLATPAVRGAVQALLQRFAAEPYVQFAGALVLRRIDGS</sequence>
<dbReference type="RefSeq" id="WP_107143965.1">
    <property type="nucleotide sequence ID" value="NZ_CP028324.1"/>
</dbReference>
<dbReference type="InterPro" id="IPR004155">
    <property type="entry name" value="PBS_lyase_HEAT"/>
</dbReference>
<dbReference type="GO" id="GO:0016829">
    <property type="term" value="F:lyase activity"/>
    <property type="evidence" value="ECO:0007669"/>
    <property type="project" value="UniProtKB-KW"/>
</dbReference>
<proteinExistence type="predicted"/>
<dbReference type="SUPFAM" id="SSF48371">
    <property type="entry name" value="ARM repeat"/>
    <property type="match status" value="1"/>
</dbReference>
<dbReference type="AlphaFoldDB" id="A0A2R4CGH1"/>
<accession>A0A2R4CGH1</accession>
<dbReference type="PANTHER" id="PTHR12697">
    <property type="entry name" value="PBS LYASE HEAT-LIKE PROTEIN"/>
    <property type="match status" value="1"/>
</dbReference>
<dbReference type="PANTHER" id="PTHR12697:SF5">
    <property type="entry name" value="DEOXYHYPUSINE HYDROXYLASE"/>
    <property type="match status" value="1"/>
</dbReference>
<dbReference type="InterPro" id="IPR016024">
    <property type="entry name" value="ARM-type_fold"/>
</dbReference>
<protein>
    <submittedName>
        <fullName evidence="1">PBS lyase</fullName>
    </submittedName>
</protein>
<dbReference type="EMBL" id="CP028324">
    <property type="protein sequence ID" value="AVR98632.1"/>
    <property type="molecule type" value="Genomic_DNA"/>
</dbReference>
<dbReference type="Proteomes" id="UP000240505">
    <property type="component" value="Chromosome"/>
</dbReference>
<keyword evidence="1" id="KW-0456">Lyase</keyword>